<accession>K0RHU9</accession>
<name>K0RHU9_THAOC</name>
<sequence length="71" mass="7756">MPRVFSHPLLVRPPLTSCGDGAQETYWILSVPGCWIAQNGAEQWGAAMEDEVAIRVHGVIPLPMGIANEDR</sequence>
<keyword evidence="2" id="KW-1185">Reference proteome</keyword>
<comment type="caution">
    <text evidence="1">The sequence shown here is derived from an EMBL/GenBank/DDBJ whole genome shotgun (WGS) entry which is preliminary data.</text>
</comment>
<protein>
    <submittedName>
        <fullName evidence="1">Uncharacterized protein</fullName>
    </submittedName>
</protein>
<evidence type="ECO:0000313" key="1">
    <source>
        <dbReference type="EMBL" id="EJK51864.1"/>
    </source>
</evidence>
<dbReference type="AlphaFoldDB" id="K0RHU9"/>
<evidence type="ECO:0000313" key="2">
    <source>
        <dbReference type="Proteomes" id="UP000266841"/>
    </source>
</evidence>
<gene>
    <name evidence="1" type="ORF">THAOC_28923</name>
</gene>
<dbReference type="EMBL" id="AGNL01040867">
    <property type="protein sequence ID" value="EJK51864.1"/>
    <property type="molecule type" value="Genomic_DNA"/>
</dbReference>
<organism evidence="1 2">
    <name type="scientific">Thalassiosira oceanica</name>
    <name type="common">Marine diatom</name>
    <dbReference type="NCBI Taxonomy" id="159749"/>
    <lineage>
        <taxon>Eukaryota</taxon>
        <taxon>Sar</taxon>
        <taxon>Stramenopiles</taxon>
        <taxon>Ochrophyta</taxon>
        <taxon>Bacillariophyta</taxon>
        <taxon>Coscinodiscophyceae</taxon>
        <taxon>Thalassiosirophycidae</taxon>
        <taxon>Thalassiosirales</taxon>
        <taxon>Thalassiosiraceae</taxon>
        <taxon>Thalassiosira</taxon>
    </lineage>
</organism>
<dbReference type="Proteomes" id="UP000266841">
    <property type="component" value="Unassembled WGS sequence"/>
</dbReference>
<proteinExistence type="predicted"/>
<feature type="non-terminal residue" evidence="1">
    <location>
        <position position="71"/>
    </location>
</feature>
<reference evidence="1 2" key="1">
    <citation type="journal article" date="2012" name="Genome Biol.">
        <title>Genome and low-iron response of an oceanic diatom adapted to chronic iron limitation.</title>
        <authorList>
            <person name="Lommer M."/>
            <person name="Specht M."/>
            <person name="Roy A.S."/>
            <person name="Kraemer L."/>
            <person name="Andreson R."/>
            <person name="Gutowska M.A."/>
            <person name="Wolf J."/>
            <person name="Bergner S.V."/>
            <person name="Schilhabel M.B."/>
            <person name="Klostermeier U.C."/>
            <person name="Beiko R.G."/>
            <person name="Rosenstiel P."/>
            <person name="Hippler M."/>
            <person name="Laroche J."/>
        </authorList>
    </citation>
    <scope>NUCLEOTIDE SEQUENCE [LARGE SCALE GENOMIC DNA]</scope>
    <source>
        <strain evidence="1 2">CCMP1005</strain>
    </source>
</reference>